<dbReference type="Proteomes" id="UP001295684">
    <property type="component" value="Unassembled WGS sequence"/>
</dbReference>
<keyword evidence="2" id="KW-1185">Reference proteome</keyword>
<accession>A0AAD1XQW8</accession>
<reference evidence="1" key="1">
    <citation type="submission" date="2023-07" db="EMBL/GenBank/DDBJ databases">
        <authorList>
            <consortium name="AG Swart"/>
            <person name="Singh M."/>
            <person name="Singh A."/>
            <person name="Seah K."/>
            <person name="Emmerich C."/>
        </authorList>
    </citation>
    <scope>NUCLEOTIDE SEQUENCE</scope>
    <source>
        <strain evidence="1">DP1</strain>
    </source>
</reference>
<name>A0AAD1XQW8_EUPCR</name>
<evidence type="ECO:0000313" key="2">
    <source>
        <dbReference type="Proteomes" id="UP001295684"/>
    </source>
</evidence>
<comment type="caution">
    <text evidence="1">The sequence shown here is derived from an EMBL/GenBank/DDBJ whole genome shotgun (WGS) entry which is preliminary data.</text>
</comment>
<organism evidence="1 2">
    <name type="scientific">Euplotes crassus</name>
    <dbReference type="NCBI Taxonomy" id="5936"/>
    <lineage>
        <taxon>Eukaryota</taxon>
        <taxon>Sar</taxon>
        <taxon>Alveolata</taxon>
        <taxon>Ciliophora</taxon>
        <taxon>Intramacronucleata</taxon>
        <taxon>Spirotrichea</taxon>
        <taxon>Hypotrichia</taxon>
        <taxon>Euplotida</taxon>
        <taxon>Euplotidae</taxon>
        <taxon>Moneuplotes</taxon>
    </lineage>
</organism>
<proteinExistence type="predicted"/>
<gene>
    <name evidence="1" type="ORF">ECRASSUSDP1_LOCUS18437</name>
</gene>
<sequence length="151" mass="17475">MGVAGTPISYGIMEDFVLKNLELKLAVPFSPRSEAIFPQSQIRKLEALSIYLMAMVGITTSLTILVDSRLITCQEENPKPCFLNKSKECCEEDQDFRYLDQKELQKIKRDLLVQKDLIHRLTCSGQEWKELSKKNARICPLKRRPCLCEHW</sequence>
<protein>
    <submittedName>
        <fullName evidence="1">Uncharacterized protein</fullName>
    </submittedName>
</protein>
<dbReference type="AlphaFoldDB" id="A0AAD1XQW8"/>
<dbReference type="EMBL" id="CAMPGE010018658">
    <property type="protein sequence ID" value="CAI2377056.1"/>
    <property type="molecule type" value="Genomic_DNA"/>
</dbReference>
<evidence type="ECO:0000313" key="1">
    <source>
        <dbReference type="EMBL" id="CAI2377056.1"/>
    </source>
</evidence>